<dbReference type="Proteomes" id="UP000605970">
    <property type="component" value="Unassembled WGS sequence"/>
</dbReference>
<organism evidence="3 4">
    <name type="scientific">Meloidogyne graminicola</name>
    <dbReference type="NCBI Taxonomy" id="189291"/>
    <lineage>
        <taxon>Eukaryota</taxon>
        <taxon>Metazoa</taxon>
        <taxon>Ecdysozoa</taxon>
        <taxon>Nematoda</taxon>
        <taxon>Chromadorea</taxon>
        <taxon>Rhabditida</taxon>
        <taxon>Tylenchina</taxon>
        <taxon>Tylenchomorpha</taxon>
        <taxon>Tylenchoidea</taxon>
        <taxon>Meloidogynidae</taxon>
        <taxon>Meloidogyninae</taxon>
        <taxon>Meloidogyne</taxon>
    </lineage>
</organism>
<feature type="domain" description="c-SKI SMAD4-binding" evidence="2">
    <location>
        <begin position="203"/>
        <end position="294"/>
    </location>
</feature>
<dbReference type="SMART" id="SM01046">
    <property type="entry name" value="c-SKI_SMAD_bind"/>
    <property type="match status" value="1"/>
</dbReference>
<protein>
    <submittedName>
        <fullName evidence="3">C-SKI_SMAD_bind domain-containing protein</fullName>
    </submittedName>
</protein>
<dbReference type="GO" id="GO:0005737">
    <property type="term" value="C:cytoplasm"/>
    <property type="evidence" value="ECO:0007669"/>
    <property type="project" value="TreeGrafter"/>
</dbReference>
<dbReference type="Pfam" id="PF02437">
    <property type="entry name" value="Ski_Sno_DHD"/>
    <property type="match status" value="1"/>
</dbReference>
<dbReference type="InterPro" id="IPR010919">
    <property type="entry name" value="SAND-like_dom_sf"/>
</dbReference>
<dbReference type="OrthoDB" id="3938623at2759"/>
<dbReference type="SUPFAM" id="SSF63763">
    <property type="entry name" value="SAND domain-like"/>
    <property type="match status" value="1"/>
</dbReference>
<name>A0A8S9ZCY0_9BILA</name>
<reference evidence="3" key="1">
    <citation type="journal article" date="2020" name="Ecol. Evol.">
        <title>Genome structure and content of the rice root-knot nematode (Meloidogyne graminicola).</title>
        <authorList>
            <person name="Phan N.T."/>
            <person name="Danchin E.G.J."/>
            <person name="Klopp C."/>
            <person name="Perfus-Barbeoch L."/>
            <person name="Kozlowski D.K."/>
            <person name="Koutsovoulos G.D."/>
            <person name="Lopez-Roques C."/>
            <person name="Bouchez O."/>
            <person name="Zahm M."/>
            <person name="Besnard G."/>
            <person name="Bellafiore S."/>
        </authorList>
    </citation>
    <scope>NUCLEOTIDE SEQUENCE</scope>
    <source>
        <strain evidence="3">VN-18</strain>
    </source>
</reference>
<dbReference type="InterPro" id="IPR009061">
    <property type="entry name" value="DNA-bd_dom_put_sf"/>
</dbReference>
<comment type="caution">
    <text evidence="3">The sequence shown here is derived from an EMBL/GenBank/DDBJ whole genome shotgun (WGS) entry which is preliminary data.</text>
</comment>
<proteinExistence type="inferred from homology"/>
<dbReference type="PANTHER" id="PTHR10005:SF25">
    <property type="entry name" value="SNO ONCOGENE, ISOFORM B"/>
    <property type="match status" value="1"/>
</dbReference>
<gene>
    <name evidence="3" type="ORF">Mgra_00009797</name>
</gene>
<dbReference type="GO" id="GO:0005667">
    <property type="term" value="C:transcription regulator complex"/>
    <property type="evidence" value="ECO:0007669"/>
    <property type="project" value="TreeGrafter"/>
</dbReference>
<dbReference type="GO" id="GO:0000978">
    <property type="term" value="F:RNA polymerase II cis-regulatory region sequence-specific DNA binding"/>
    <property type="evidence" value="ECO:0007669"/>
    <property type="project" value="TreeGrafter"/>
</dbReference>
<keyword evidence="4" id="KW-1185">Reference proteome</keyword>
<comment type="similarity">
    <text evidence="1">Belongs to the SKI family.</text>
</comment>
<dbReference type="GO" id="GO:0030514">
    <property type="term" value="P:negative regulation of BMP signaling pathway"/>
    <property type="evidence" value="ECO:0007669"/>
    <property type="project" value="TreeGrafter"/>
</dbReference>
<evidence type="ECO:0000313" key="3">
    <source>
        <dbReference type="EMBL" id="KAF7626032.1"/>
    </source>
</evidence>
<evidence type="ECO:0000256" key="1">
    <source>
        <dbReference type="ARBA" id="ARBA00009513"/>
    </source>
</evidence>
<evidence type="ECO:0000259" key="2">
    <source>
        <dbReference type="SMART" id="SM01046"/>
    </source>
</evidence>
<dbReference type="GO" id="GO:0000981">
    <property type="term" value="F:DNA-binding transcription factor activity, RNA polymerase II-specific"/>
    <property type="evidence" value="ECO:0007669"/>
    <property type="project" value="TreeGrafter"/>
</dbReference>
<dbReference type="InterPro" id="IPR023216">
    <property type="entry name" value="Tscrpt_reg_SKI_SnoN"/>
</dbReference>
<dbReference type="Gene3D" id="3.10.260.20">
    <property type="entry name" value="Ski"/>
    <property type="match status" value="1"/>
</dbReference>
<dbReference type="Pfam" id="PF08782">
    <property type="entry name" value="c-SKI_SMAD_bind"/>
    <property type="match status" value="1"/>
</dbReference>
<dbReference type="GO" id="GO:0005634">
    <property type="term" value="C:nucleus"/>
    <property type="evidence" value="ECO:0007669"/>
    <property type="project" value="TreeGrafter"/>
</dbReference>
<dbReference type="GO" id="GO:0046332">
    <property type="term" value="F:SMAD binding"/>
    <property type="evidence" value="ECO:0007669"/>
    <property type="project" value="InterPro"/>
</dbReference>
<dbReference type="AlphaFoldDB" id="A0A8S9ZCY0"/>
<dbReference type="Gene3D" id="3.10.390.10">
    <property type="entry name" value="SAND domain-like"/>
    <property type="match status" value="1"/>
</dbReference>
<accession>A0A8S9ZCY0</accession>
<dbReference type="SUPFAM" id="SSF46955">
    <property type="entry name" value="Putative DNA-binding domain"/>
    <property type="match status" value="1"/>
</dbReference>
<dbReference type="InterPro" id="IPR003380">
    <property type="entry name" value="SKI/SNO/DAC"/>
</dbReference>
<dbReference type="EMBL" id="JABEBT010000184">
    <property type="protein sequence ID" value="KAF7626032.1"/>
    <property type="molecule type" value="Genomic_DNA"/>
</dbReference>
<dbReference type="InterPro" id="IPR014890">
    <property type="entry name" value="c-SKI_SMAD4-bd_dom"/>
</dbReference>
<evidence type="ECO:0000313" key="4">
    <source>
        <dbReference type="Proteomes" id="UP000605970"/>
    </source>
</evidence>
<sequence>MRSFSGLLTESSPSLISGLKGQIQQNFRDEIMENLQKLIDSHQKAELDQQPGCSSSSSSFLKNNNNRSLINNKNIGVNSLTFQALDSNSSILKSTIVAGQLLSCFVIGGECRLCFPQMRALCLGDIPTYKIDEMMKNLAIINPHSSEEQLNVLKRNQIIPSYLPKCELITKTNAERLIAMLKLTGSPAPFDFLNNQLRSLLFPLKVAHDCFGGCCGYLYPTLSPNPCLECKVCHQMFKPEDFCKHTHNPTDGKNTCFWGFDTTNWPYYIRIDDESTNNEDNLIINNNSIEEEENRLANFIQNYLARQQQQQINTIT</sequence>
<dbReference type="PANTHER" id="PTHR10005">
    <property type="entry name" value="SKI ONCOGENE-RELATED"/>
    <property type="match status" value="1"/>
</dbReference>
<dbReference type="InterPro" id="IPR037000">
    <property type="entry name" value="Ski_DNA-bd_sf"/>
</dbReference>